<sequence>MTTETTPIEIKTEKKEKPEIKDQIVVTQHSITIGGEELKYTVTTGTLVLKEEVDREKDYDGEQPKAQFFFVAYTKDGVENPAERPLSFSFNGGPGSSSVWLHMGLLGPRRVVLTLEGGLPKPPFQLTDNEFSLLDQTDLVFIDPVGTGYSRPADGEKAKQFHGFKKDIETVGDFIRLYTTRYNRWLSPKFLIGESYGTTRASALSGYLQSRHGMYMNGIVLVSTVLDFGTIDFTPGNELPYVLFLPTYTATAWYHDALNTHEPLQSLLAEVEDFAVNEYAPALLKGNQISATESKSVLRKLARYTGLSSEYLERSNLRVPDFRFFKELLRKRGRTVGRLDSRFLGIDRDTLGEGTYNDPSSTNTTGPYTAGFYDYIRRELKFETDLPYEVLTASVWPWSYTEFENQHVFVAETLRQAMSSNPHLKVFIANGYYDLATPYFATQYVFNHLGLDPTLRGNISMAYYEAGHMMYIHQPALEQLKKDLSKFIADAR</sequence>
<keyword evidence="1" id="KW-0121">Carboxypeptidase</keyword>
<dbReference type="RefSeq" id="WP_083522480.1">
    <property type="nucleotide sequence ID" value="NZ_DF967972.1"/>
</dbReference>
<evidence type="ECO:0000313" key="2">
    <source>
        <dbReference type="Proteomes" id="UP000055060"/>
    </source>
</evidence>
<dbReference type="GO" id="GO:0004185">
    <property type="term" value="F:serine-type carboxypeptidase activity"/>
    <property type="evidence" value="ECO:0007669"/>
    <property type="project" value="InterPro"/>
</dbReference>
<dbReference type="Proteomes" id="UP000055060">
    <property type="component" value="Unassembled WGS sequence"/>
</dbReference>
<dbReference type="Gene3D" id="3.40.50.1820">
    <property type="entry name" value="alpha/beta hydrolase"/>
    <property type="match status" value="1"/>
</dbReference>
<dbReference type="GO" id="GO:0006508">
    <property type="term" value="P:proteolysis"/>
    <property type="evidence" value="ECO:0007669"/>
    <property type="project" value="InterPro"/>
</dbReference>
<dbReference type="InterPro" id="IPR029058">
    <property type="entry name" value="AB_hydrolase_fold"/>
</dbReference>
<dbReference type="SUPFAM" id="SSF53474">
    <property type="entry name" value="alpha/beta-Hydrolases"/>
    <property type="match status" value="1"/>
</dbReference>
<dbReference type="EMBL" id="DF967972">
    <property type="protein sequence ID" value="GAP14263.1"/>
    <property type="molecule type" value="Genomic_DNA"/>
</dbReference>
<accession>A0A0S7B9Y7</accession>
<keyword evidence="1" id="KW-0378">Hydrolase</keyword>
<reference evidence="1" key="1">
    <citation type="submission" date="2015-07" db="EMBL/GenBank/DDBJ databases">
        <title>Draft Genome Sequences of Anaerolinea thermolimosa IMO-1, Bellilinea caldifistulae GOMI-1, Leptolinea tardivitalis YMTK-2, Levilinea saccharolytica KIBI-1,Longilinea arvoryzae KOME-1, Previously Described as Members of the Anaerolineaceae (Chloroflexi).</title>
        <authorList>
            <person name="Sekiguchi Y."/>
            <person name="Ohashi A."/>
            <person name="Matsuura N."/>
            <person name="Tourlousse M.D."/>
        </authorList>
    </citation>
    <scope>NUCLEOTIDE SEQUENCE [LARGE SCALE GENOMIC DNA]</scope>
    <source>
        <strain evidence="1">KOME-1</strain>
    </source>
</reference>
<gene>
    <name evidence="1" type="ORF">LARV_02029</name>
</gene>
<protein>
    <submittedName>
        <fullName evidence="1">Carboxypeptidase C</fullName>
    </submittedName>
</protein>
<dbReference type="OrthoDB" id="9770107at2"/>
<evidence type="ECO:0000313" key="1">
    <source>
        <dbReference type="EMBL" id="GAP14263.1"/>
    </source>
</evidence>
<proteinExistence type="predicted"/>
<dbReference type="AlphaFoldDB" id="A0A0S7B9Y7"/>
<dbReference type="Pfam" id="PF00450">
    <property type="entry name" value="Peptidase_S10"/>
    <property type="match status" value="1"/>
</dbReference>
<dbReference type="STRING" id="360412.LARV_02029"/>
<keyword evidence="1" id="KW-0645">Protease</keyword>
<keyword evidence="2" id="KW-1185">Reference proteome</keyword>
<dbReference type="InterPro" id="IPR001563">
    <property type="entry name" value="Peptidase_S10"/>
</dbReference>
<name>A0A0S7B9Y7_9CHLR</name>
<organism evidence="1">
    <name type="scientific">Longilinea arvoryzae</name>
    <dbReference type="NCBI Taxonomy" id="360412"/>
    <lineage>
        <taxon>Bacteria</taxon>
        <taxon>Bacillati</taxon>
        <taxon>Chloroflexota</taxon>
        <taxon>Anaerolineae</taxon>
        <taxon>Anaerolineales</taxon>
        <taxon>Anaerolineaceae</taxon>
        <taxon>Longilinea</taxon>
    </lineage>
</organism>